<keyword evidence="6" id="KW-0479">Metal-binding</keyword>
<dbReference type="GO" id="GO:0005524">
    <property type="term" value="F:ATP binding"/>
    <property type="evidence" value="ECO:0007669"/>
    <property type="project" value="UniProtKB-KW"/>
</dbReference>
<dbReference type="GO" id="GO:0002949">
    <property type="term" value="P:tRNA threonylcarbamoyladenosine modification"/>
    <property type="evidence" value="ECO:0007669"/>
    <property type="project" value="InterPro"/>
</dbReference>
<dbReference type="GO" id="GO:0016740">
    <property type="term" value="F:transferase activity"/>
    <property type="evidence" value="ECO:0007669"/>
    <property type="project" value="UniProtKB-KW"/>
</dbReference>
<dbReference type="NCBIfam" id="TIGR00150">
    <property type="entry name" value="T6A_YjeE"/>
    <property type="match status" value="1"/>
</dbReference>
<dbReference type="InterPro" id="IPR027417">
    <property type="entry name" value="P-loop_NTPase"/>
</dbReference>
<keyword evidence="9" id="KW-0460">Magnesium</keyword>
<name>A0A2T4JFA6_FUSBL</name>
<comment type="similarity">
    <text evidence="2">Belongs to the TsaE family.</text>
</comment>
<dbReference type="PANTHER" id="PTHR33540:SF2">
    <property type="entry name" value="TRNA THREONYLCARBAMOYLADENOSINE BIOSYNTHESIS PROTEIN TSAE"/>
    <property type="match status" value="1"/>
</dbReference>
<evidence type="ECO:0000256" key="8">
    <source>
        <dbReference type="ARBA" id="ARBA00022840"/>
    </source>
</evidence>
<gene>
    <name evidence="11" type="ORF">C5F44_01715</name>
</gene>
<comment type="caution">
    <text evidence="11">The sequence shown here is derived from an EMBL/GenBank/DDBJ whole genome shotgun (WGS) entry which is preliminary data.</text>
</comment>
<dbReference type="PANTHER" id="PTHR33540">
    <property type="entry name" value="TRNA THREONYLCARBAMOYLADENOSINE BIOSYNTHESIS PROTEIN TSAE"/>
    <property type="match status" value="1"/>
</dbReference>
<dbReference type="Pfam" id="PF02367">
    <property type="entry name" value="TsaE"/>
    <property type="match status" value="1"/>
</dbReference>
<evidence type="ECO:0000256" key="4">
    <source>
        <dbReference type="ARBA" id="ARBA00022490"/>
    </source>
</evidence>
<keyword evidence="5" id="KW-0819">tRNA processing</keyword>
<keyword evidence="4" id="KW-0963">Cytoplasm</keyword>
<dbReference type="SUPFAM" id="SSF52540">
    <property type="entry name" value="P-loop containing nucleoside triphosphate hydrolases"/>
    <property type="match status" value="1"/>
</dbReference>
<organism evidence="11 12">
    <name type="scientific">Fuscovulum blasticum DSM 2131</name>
    <dbReference type="NCBI Taxonomy" id="1188250"/>
    <lineage>
        <taxon>Bacteria</taxon>
        <taxon>Pseudomonadati</taxon>
        <taxon>Pseudomonadota</taxon>
        <taxon>Alphaproteobacteria</taxon>
        <taxon>Rhodobacterales</taxon>
        <taxon>Paracoccaceae</taxon>
        <taxon>Pseudogemmobacter</taxon>
    </lineage>
</organism>
<dbReference type="EMBL" id="PZKE01000001">
    <property type="protein sequence ID" value="PTE16592.1"/>
    <property type="molecule type" value="Genomic_DNA"/>
</dbReference>
<dbReference type="AlphaFoldDB" id="A0A2T4JFA6"/>
<reference evidence="11 12" key="1">
    <citation type="submission" date="2018-03" db="EMBL/GenBank/DDBJ databases">
        <title>Rhodobacter blasticus.</title>
        <authorList>
            <person name="Meyer T.E."/>
            <person name="Miller S."/>
            <person name="Lodha T."/>
            <person name="Gandham S."/>
            <person name="Chintalapati S."/>
            <person name="Chintalapati V.R."/>
        </authorList>
    </citation>
    <scope>NUCLEOTIDE SEQUENCE [LARGE SCALE GENOMIC DNA]</scope>
    <source>
        <strain evidence="11 12">DSM 2131</strain>
    </source>
</reference>
<evidence type="ECO:0000313" key="11">
    <source>
        <dbReference type="EMBL" id="PTE16592.1"/>
    </source>
</evidence>
<evidence type="ECO:0000256" key="10">
    <source>
        <dbReference type="ARBA" id="ARBA00032441"/>
    </source>
</evidence>
<keyword evidence="8" id="KW-0067">ATP-binding</keyword>
<evidence type="ECO:0000256" key="5">
    <source>
        <dbReference type="ARBA" id="ARBA00022694"/>
    </source>
</evidence>
<evidence type="ECO:0000256" key="9">
    <source>
        <dbReference type="ARBA" id="ARBA00022842"/>
    </source>
</evidence>
<evidence type="ECO:0000313" key="12">
    <source>
        <dbReference type="Proteomes" id="UP000241362"/>
    </source>
</evidence>
<evidence type="ECO:0000256" key="3">
    <source>
        <dbReference type="ARBA" id="ARBA00019010"/>
    </source>
</evidence>
<accession>A0A2T4JFA6</accession>
<dbReference type="Proteomes" id="UP000241362">
    <property type="component" value="Unassembled WGS sequence"/>
</dbReference>
<evidence type="ECO:0000256" key="2">
    <source>
        <dbReference type="ARBA" id="ARBA00007599"/>
    </source>
</evidence>
<proteinExistence type="inferred from homology"/>
<keyword evidence="11" id="KW-0808">Transferase</keyword>
<keyword evidence="12" id="KW-1185">Reference proteome</keyword>
<evidence type="ECO:0000256" key="1">
    <source>
        <dbReference type="ARBA" id="ARBA00004496"/>
    </source>
</evidence>
<evidence type="ECO:0000256" key="6">
    <source>
        <dbReference type="ARBA" id="ARBA00022723"/>
    </source>
</evidence>
<dbReference type="InterPro" id="IPR003442">
    <property type="entry name" value="T6A_TsaE"/>
</dbReference>
<evidence type="ECO:0000256" key="7">
    <source>
        <dbReference type="ARBA" id="ARBA00022741"/>
    </source>
</evidence>
<keyword evidence="7" id="KW-0547">Nucleotide-binding</keyword>
<comment type="subcellular location">
    <subcellularLocation>
        <location evidence="1">Cytoplasm</location>
    </subcellularLocation>
</comment>
<dbReference type="Gene3D" id="3.40.50.300">
    <property type="entry name" value="P-loop containing nucleotide triphosphate hydrolases"/>
    <property type="match status" value="1"/>
</dbReference>
<dbReference type="GO" id="GO:0046872">
    <property type="term" value="F:metal ion binding"/>
    <property type="evidence" value="ECO:0007669"/>
    <property type="project" value="UniProtKB-KW"/>
</dbReference>
<sequence>MPADAPPEFHLPDEEASRRFGATLGHALRPGDTVLLDGPVGAGKSHIARAAIRALCGAATEVPSPTFTLVQTYDGPECEIWHADLYRLTGGHEVDELGLTEAMGRDIVLVEWPDRLGSRAPGNAMRLTLTVEGDGRRVRLAHAPAQILAALEQGPNS</sequence>
<dbReference type="RefSeq" id="WP_107671753.1">
    <property type="nucleotide sequence ID" value="NZ_PZKE01000001.1"/>
</dbReference>
<protein>
    <recommendedName>
        <fullName evidence="3">tRNA threonylcarbamoyladenosine biosynthesis protein TsaE</fullName>
    </recommendedName>
    <alternativeName>
        <fullName evidence="10">t(6)A37 threonylcarbamoyladenosine biosynthesis protein TsaE</fullName>
    </alternativeName>
</protein>
<dbReference type="GO" id="GO:0005737">
    <property type="term" value="C:cytoplasm"/>
    <property type="evidence" value="ECO:0007669"/>
    <property type="project" value="UniProtKB-SubCell"/>
</dbReference>